<evidence type="ECO:0000256" key="1">
    <source>
        <dbReference type="SAM" id="MobiDB-lite"/>
    </source>
</evidence>
<proteinExistence type="predicted"/>
<reference evidence="2 3" key="1">
    <citation type="submission" date="2020-04" db="EMBL/GenBank/DDBJ databases">
        <title>Perkinsus chesapeaki whole genome sequence.</title>
        <authorList>
            <person name="Bogema D.R."/>
        </authorList>
    </citation>
    <scope>NUCLEOTIDE SEQUENCE [LARGE SCALE GENOMIC DNA]</scope>
    <source>
        <strain evidence="2">ATCC PRA-425</strain>
    </source>
</reference>
<evidence type="ECO:0000313" key="2">
    <source>
        <dbReference type="EMBL" id="KAF4653254.1"/>
    </source>
</evidence>
<accession>A0A7J6L277</accession>
<dbReference type="EMBL" id="JAAPAO010000838">
    <property type="protein sequence ID" value="KAF4653254.1"/>
    <property type="molecule type" value="Genomic_DNA"/>
</dbReference>
<dbReference type="Proteomes" id="UP000591131">
    <property type="component" value="Unassembled WGS sequence"/>
</dbReference>
<keyword evidence="3" id="KW-1185">Reference proteome</keyword>
<protein>
    <submittedName>
        <fullName evidence="2">Uncharacterized protein</fullName>
    </submittedName>
</protein>
<evidence type="ECO:0000313" key="3">
    <source>
        <dbReference type="Proteomes" id="UP000591131"/>
    </source>
</evidence>
<sequence length="368" mass="41381">MSNNGPSTVEVEVMVNYGARLDGSFEIVILPLTVKDSQKRRVDIVVLHPWINRLNFVQPGYKDYIGIIVASSLLHATSPPTDFFAETLTAATKDAHDLKFTGEDFRDNFYRVTGDVLISDGRKARKRDSTGQPIDQVDIYGSVIMTKDGVPKEEDGMRVKLHVFAADALKKQSLKMPEEESIVIGRVSVIDKSSDRFQLSTVTDNVDDPELREVTILLRCPTSHGKTFLFHRMRPGDWVMVENMELYDAKWNSYVAQVEHVTRLPEWSYDVQHTISLMKNAEKDREAEELEELIERPTGSDEENEPPSQPSQAFGGDNYGWTQEIEKIPQGGSEIDKAIAQGGLTGPLLTQSKEGTVEVDDVFDFIEE</sequence>
<dbReference type="OrthoDB" id="408417at2759"/>
<comment type="caution">
    <text evidence="2">The sequence shown here is derived from an EMBL/GenBank/DDBJ whole genome shotgun (WGS) entry which is preliminary data.</text>
</comment>
<feature type="compositionally biased region" description="Acidic residues" evidence="1">
    <location>
        <begin position="357"/>
        <end position="368"/>
    </location>
</feature>
<name>A0A7J6L277_PERCH</name>
<gene>
    <name evidence="2" type="ORF">FOL47_010615</name>
</gene>
<organism evidence="2 3">
    <name type="scientific">Perkinsus chesapeaki</name>
    <name type="common">Clam parasite</name>
    <name type="synonym">Perkinsus andrewsi</name>
    <dbReference type="NCBI Taxonomy" id="330153"/>
    <lineage>
        <taxon>Eukaryota</taxon>
        <taxon>Sar</taxon>
        <taxon>Alveolata</taxon>
        <taxon>Perkinsozoa</taxon>
        <taxon>Perkinsea</taxon>
        <taxon>Perkinsida</taxon>
        <taxon>Perkinsidae</taxon>
        <taxon>Perkinsus</taxon>
    </lineage>
</organism>
<dbReference type="AlphaFoldDB" id="A0A7J6L277"/>
<feature type="region of interest" description="Disordered" evidence="1">
    <location>
        <begin position="282"/>
        <end position="368"/>
    </location>
</feature>